<dbReference type="CDD" id="cd00609">
    <property type="entry name" value="AAT_like"/>
    <property type="match status" value="1"/>
</dbReference>
<evidence type="ECO:0000256" key="1">
    <source>
        <dbReference type="ARBA" id="ARBA00001933"/>
    </source>
</evidence>
<comment type="catalytic activity">
    <reaction evidence="6">
        <text>(2S,6S)-2,6-diaminopimelate + 2-oxoglutarate = (S)-2,3,4,5-tetrahydrodipicolinate + L-glutamate + H2O + H(+)</text>
        <dbReference type="Rhea" id="RHEA:23988"/>
        <dbReference type="ChEBI" id="CHEBI:15377"/>
        <dbReference type="ChEBI" id="CHEBI:15378"/>
        <dbReference type="ChEBI" id="CHEBI:16810"/>
        <dbReference type="ChEBI" id="CHEBI:16845"/>
        <dbReference type="ChEBI" id="CHEBI:29985"/>
        <dbReference type="ChEBI" id="CHEBI:57609"/>
        <dbReference type="EC" id="2.6.1.83"/>
    </reaction>
</comment>
<evidence type="ECO:0000256" key="4">
    <source>
        <dbReference type="ARBA" id="ARBA00022679"/>
    </source>
</evidence>
<evidence type="ECO:0000313" key="10">
    <source>
        <dbReference type="Proteomes" id="UP000199611"/>
    </source>
</evidence>
<dbReference type="EC" id="2.6.1.-" evidence="7"/>
<dbReference type="PANTHER" id="PTHR42832:SF3">
    <property type="entry name" value="L-GLUTAMINE--4-(METHYLSULFANYL)-2-OXOBUTANOATE AMINOTRANSFERASE"/>
    <property type="match status" value="1"/>
</dbReference>
<organism evidence="9 10">
    <name type="scientific">Thermodesulforhabdus norvegica</name>
    <dbReference type="NCBI Taxonomy" id="39841"/>
    <lineage>
        <taxon>Bacteria</taxon>
        <taxon>Pseudomonadati</taxon>
        <taxon>Thermodesulfobacteriota</taxon>
        <taxon>Syntrophobacteria</taxon>
        <taxon>Syntrophobacterales</taxon>
        <taxon>Thermodesulforhabdaceae</taxon>
        <taxon>Thermodesulforhabdus</taxon>
    </lineage>
</organism>
<dbReference type="OrthoDB" id="9804474at2"/>
<dbReference type="PROSITE" id="PS00105">
    <property type="entry name" value="AA_TRANSFER_CLASS_1"/>
    <property type="match status" value="1"/>
</dbReference>
<dbReference type="InterPro" id="IPR015421">
    <property type="entry name" value="PyrdxlP-dep_Trfase_major"/>
</dbReference>
<evidence type="ECO:0000256" key="7">
    <source>
        <dbReference type="RuleBase" id="RU000481"/>
    </source>
</evidence>
<dbReference type="UniPathway" id="UPA00034">
    <property type="reaction ID" value="UER00466"/>
</dbReference>
<dbReference type="Pfam" id="PF00155">
    <property type="entry name" value="Aminotran_1_2"/>
    <property type="match status" value="1"/>
</dbReference>
<dbReference type="InterPro" id="IPR050881">
    <property type="entry name" value="LL-DAP_aminotransferase"/>
</dbReference>
<dbReference type="GO" id="GO:0009089">
    <property type="term" value="P:lysine biosynthetic process via diaminopimelate"/>
    <property type="evidence" value="ECO:0007669"/>
    <property type="project" value="UniProtKB-UniPathway"/>
</dbReference>
<dbReference type="RefSeq" id="WP_093396405.1">
    <property type="nucleotide sequence ID" value="NZ_FOUU01000014.1"/>
</dbReference>
<dbReference type="NCBIfam" id="NF006756">
    <property type="entry name" value="PRK09276.1"/>
    <property type="match status" value="1"/>
</dbReference>
<dbReference type="EMBL" id="FOUU01000014">
    <property type="protein sequence ID" value="SFN08553.1"/>
    <property type="molecule type" value="Genomic_DNA"/>
</dbReference>
<keyword evidence="5" id="KW-0663">Pyridoxal phosphate</keyword>
<dbReference type="Proteomes" id="UP000199611">
    <property type="component" value="Unassembled WGS sequence"/>
</dbReference>
<dbReference type="AlphaFoldDB" id="A0A1I4W4Y2"/>
<dbReference type="SUPFAM" id="SSF53383">
    <property type="entry name" value="PLP-dependent transferases"/>
    <property type="match status" value="1"/>
</dbReference>
<sequence length="388" mass="43241">MQIERAERLKKLPPYLFKELDRLRDEVRAQGVDIIDFGVGDPDLPTPDHIVEALKKAVEDPSTHRYPSYSGMNDFRDCVARWYKKRFGVDLDPAREVIVLIGSKEGIAHIPLAFINPGDLALVPTPAYPVYHTGTIFAGGESYFMPLLEENDFLPDLNAIPEDVAEKARMMFINYPNNPTSAVAEEDFFRRVVDFARTYNIIVCHDAAYSELAFDGYKPMSFLQVEGAKEVGIEFHSLSKTYNMTGWRLGFAVGNAEVIQGLGQVKSNIDSGAFNAVQMAGIAALEGDQTCVEENCRIYKERRDVLVAGLRSAGLKPIVPKATFYVWCRIPENTTSTDFSMRLLKEAGIVTTPGNGFGEPGEGYVRFALTVPVERIEEAIERIKKLGV</sequence>
<dbReference type="Gene3D" id="3.40.640.10">
    <property type="entry name" value="Type I PLP-dependent aspartate aminotransferase-like (Major domain)"/>
    <property type="match status" value="1"/>
</dbReference>
<dbReference type="InterPro" id="IPR004838">
    <property type="entry name" value="NHTrfase_class1_PyrdxlP-BS"/>
</dbReference>
<keyword evidence="10" id="KW-1185">Reference proteome</keyword>
<reference evidence="9 10" key="1">
    <citation type="submission" date="2016-10" db="EMBL/GenBank/DDBJ databases">
        <authorList>
            <person name="de Groot N.N."/>
        </authorList>
    </citation>
    <scope>NUCLEOTIDE SEQUENCE [LARGE SCALE GENOMIC DNA]</scope>
    <source>
        <strain evidence="9 10">DSM 9990</strain>
    </source>
</reference>
<dbReference type="InterPro" id="IPR015424">
    <property type="entry name" value="PyrdxlP-dep_Trfase"/>
</dbReference>
<feature type="domain" description="Aminotransferase class I/classII large" evidence="8">
    <location>
        <begin position="33"/>
        <end position="383"/>
    </location>
</feature>
<dbReference type="GO" id="GO:0010285">
    <property type="term" value="F:L,L-diaminopimelate aminotransferase activity"/>
    <property type="evidence" value="ECO:0007669"/>
    <property type="project" value="UniProtKB-EC"/>
</dbReference>
<dbReference type="InterPro" id="IPR019881">
    <property type="entry name" value="DAP-NH2Trfase_DapL_Desulfo"/>
</dbReference>
<evidence type="ECO:0000256" key="2">
    <source>
        <dbReference type="ARBA" id="ARBA00004982"/>
    </source>
</evidence>
<dbReference type="GO" id="GO:0030170">
    <property type="term" value="F:pyridoxal phosphate binding"/>
    <property type="evidence" value="ECO:0007669"/>
    <property type="project" value="InterPro"/>
</dbReference>
<dbReference type="InterPro" id="IPR015422">
    <property type="entry name" value="PyrdxlP-dep_Trfase_small"/>
</dbReference>
<comment type="cofactor">
    <cofactor evidence="1 7">
        <name>pyridoxal 5'-phosphate</name>
        <dbReference type="ChEBI" id="CHEBI:597326"/>
    </cofactor>
</comment>
<accession>A0A1I4W4Y2</accession>
<comment type="pathway">
    <text evidence="2">Amino-acid biosynthesis; L-lysine biosynthesis via DAP pathway; LL-2,6-diaminopimelate from (S)-tetrahydrodipicolinate (aminotransferase route): step 1/1.</text>
</comment>
<evidence type="ECO:0000256" key="3">
    <source>
        <dbReference type="ARBA" id="ARBA00022576"/>
    </source>
</evidence>
<proteinExistence type="inferred from homology"/>
<keyword evidence="4 7" id="KW-0808">Transferase</keyword>
<dbReference type="InterPro" id="IPR004839">
    <property type="entry name" value="Aminotransferase_I/II_large"/>
</dbReference>
<comment type="similarity">
    <text evidence="7">Belongs to the class-I pyridoxal-phosphate-dependent aminotransferase family.</text>
</comment>
<keyword evidence="3 7" id="KW-0032">Aminotransferase</keyword>
<protein>
    <recommendedName>
        <fullName evidence="7">Aminotransferase</fullName>
        <ecNumber evidence="7">2.6.1.-</ecNumber>
    </recommendedName>
</protein>
<dbReference type="InterPro" id="IPR019942">
    <property type="entry name" value="DapL/ALD1"/>
</dbReference>
<dbReference type="Gene3D" id="3.90.1150.10">
    <property type="entry name" value="Aspartate Aminotransferase, domain 1"/>
    <property type="match status" value="1"/>
</dbReference>
<dbReference type="HAMAP" id="MF_01642">
    <property type="entry name" value="DapL_aminotrans_1"/>
    <property type="match status" value="1"/>
</dbReference>
<evidence type="ECO:0000313" key="9">
    <source>
        <dbReference type="EMBL" id="SFN08553.1"/>
    </source>
</evidence>
<evidence type="ECO:0000256" key="5">
    <source>
        <dbReference type="ARBA" id="ARBA00022898"/>
    </source>
</evidence>
<dbReference type="PANTHER" id="PTHR42832">
    <property type="entry name" value="AMINO ACID AMINOTRANSFERASE"/>
    <property type="match status" value="1"/>
</dbReference>
<name>A0A1I4W4Y2_9BACT</name>
<dbReference type="NCBIfam" id="TIGR03540">
    <property type="entry name" value="DapC_direct"/>
    <property type="match status" value="1"/>
</dbReference>
<evidence type="ECO:0000259" key="8">
    <source>
        <dbReference type="Pfam" id="PF00155"/>
    </source>
</evidence>
<dbReference type="STRING" id="39841.SAMN05660836_02603"/>
<gene>
    <name evidence="9" type="ORF">SAMN05660836_02603</name>
</gene>
<evidence type="ECO:0000256" key="6">
    <source>
        <dbReference type="ARBA" id="ARBA00051934"/>
    </source>
</evidence>